<feature type="transmembrane region" description="Helical" evidence="1">
    <location>
        <begin position="274"/>
        <end position="297"/>
    </location>
</feature>
<dbReference type="Proteomes" id="UP001213972">
    <property type="component" value="Chromosome"/>
</dbReference>
<name>A0AAJ6B2W1_9MICO</name>
<feature type="transmembrane region" description="Helical" evidence="1">
    <location>
        <begin position="304"/>
        <end position="328"/>
    </location>
</feature>
<dbReference type="AlphaFoldDB" id="A0AAJ6B2W1"/>
<organism evidence="2 3">
    <name type="scientific">Candidatus Microbacterium phytovorans</name>
    <dbReference type="NCBI Taxonomy" id="3121374"/>
    <lineage>
        <taxon>Bacteria</taxon>
        <taxon>Bacillati</taxon>
        <taxon>Actinomycetota</taxon>
        <taxon>Actinomycetes</taxon>
        <taxon>Micrococcales</taxon>
        <taxon>Microbacteriaceae</taxon>
        <taxon>Microbacterium</taxon>
    </lineage>
</organism>
<feature type="transmembrane region" description="Helical" evidence="1">
    <location>
        <begin position="249"/>
        <end position="268"/>
    </location>
</feature>
<feature type="transmembrane region" description="Helical" evidence="1">
    <location>
        <begin position="207"/>
        <end position="229"/>
    </location>
</feature>
<feature type="transmembrane region" description="Helical" evidence="1">
    <location>
        <begin position="29"/>
        <end position="50"/>
    </location>
</feature>
<evidence type="ECO:0008006" key="4">
    <source>
        <dbReference type="Google" id="ProtNLM"/>
    </source>
</evidence>
<evidence type="ECO:0000313" key="3">
    <source>
        <dbReference type="Proteomes" id="UP001213972"/>
    </source>
</evidence>
<sequence length="357" mass="37737">MTPDAGSRSPAHATVRTPAPPTLRAESEALLAAFIAGGAGAVVGVILTFVARSLALWSPWGLGSWAAICGAVAAGVSSALGFWRSRTTDGQEWRQEIADWRYIVSTVSVMIAHVALTAIGILSLFALLARAFIGVEANGFWTVTLLAVLTGLSGYLSYLSASRMTTQRLTSLLVSFIGIGSLAAMVTTSDAQWWELHFSQLGTFGDLSSFLFNGTLVAGGLLVTTFTLFVDRDLRAVGDGGSVPARRVVTTALVVMGVMLACVGIFPVDVNLLLHNLSASGMALMYLVLLAGGPWLLRGMPRTYFLASWAFLAALVASIVLFAVGYFGLTAFEIVVFALIFGWLAVFIRFLSAARVA</sequence>
<keyword evidence="1" id="KW-0472">Membrane</keyword>
<evidence type="ECO:0000256" key="1">
    <source>
        <dbReference type="SAM" id="Phobius"/>
    </source>
</evidence>
<reference evidence="2" key="1">
    <citation type="submission" date="2023-03" db="EMBL/GenBank/DDBJ databases">
        <title>Andean soil-derived lignocellulolytic bacterial consortium as a source of novel taxa and putative plastic-active enzymes.</title>
        <authorList>
            <person name="Diaz-Garcia L."/>
            <person name="Chuvochina M."/>
            <person name="Feuerriegel G."/>
            <person name="Bunk B."/>
            <person name="Sproer C."/>
            <person name="Streit W.R."/>
            <person name="Rodriguez L.M."/>
            <person name="Overmann J."/>
            <person name="Jimenez D.J."/>
        </authorList>
    </citation>
    <scope>NUCLEOTIDE SEQUENCE</scope>
    <source>
        <strain evidence="2">MAG 4610</strain>
    </source>
</reference>
<feature type="transmembrane region" description="Helical" evidence="1">
    <location>
        <begin position="62"/>
        <end position="83"/>
    </location>
</feature>
<gene>
    <name evidence="2" type="ORF">P0Y48_12740</name>
</gene>
<feature type="transmembrane region" description="Helical" evidence="1">
    <location>
        <begin position="103"/>
        <end position="133"/>
    </location>
</feature>
<evidence type="ECO:0000313" key="2">
    <source>
        <dbReference type="EMBL" id="WEK13310.1"/>
    </source>
</evidence>
<keyword evidence="1" id="KW-0812">Transmembrane</keyword>
<keyword evidence="1" id="KW-1133">Transmembrane helix</keyword>
<accession>A0AAJ6B2W1</accession>
<dbReference type="EMBL" id="CP119321">
    <property type="protein sequence ID" value="WEK13310.1"/>
    <property type="molecule type" value="Genomic_DNA"/>
</dbReference>
<protein>
    <recommendedName>
        <fullName evidence="4">DUF998 domain-containing protein</fullName>
    </recommendedName>
</protein>
<feature type="transmembrane region" description="Helical" evidence="1">
    <location>
        <begin position="334"/>
        <end position="352"/>
    </location>
</feature>
<feature type="transmembrane region" description="Helical" evidence="1">
    <location>
        <begin position="169"/>
        <end position="187"/>
    </location>
</feature>
<feature type="transmembrane region" description="Helical" evidence="1">
    <location>
        <begin position="139"/>
        <end position="157"/>
    </location>
</feature>
<proteinExistence type="predicted"/>
<dbReference type="Pfam" id="PF06197">
    <property type="entry name" value="DUF998"/>
    <property type="match status" value="1"/>
</dbReference>
<dbReference type="InterPro" id="IPR009339">
    <property type="entry name" value="DUF998"/>
</dbReference>